<organism evidence="1 2">
    <name type="scientific">Nothophoma quercina</name>
    <dbReference type="NCBI Taxonomy" id="749835"/>
    <lineage>
        <taxon>Eukaryota</taxon>
        <taxon>Fungi</taxon>
        <taxon>Dikarya</taxon>
        <taxon>Ascomycota</taxon>
        <taxon>Pezizomycotina</taxon>
        <taxon>Dothideomycetes</taxon>
        <taxon>Pleosporomycetidae</taxon>
        <taxon>Pleosporales</taxon>
        <taxon>Pleosporineae</taxon>
        <taxon>Didymellaceae</taxon>
        <taxon>Nothophoma</taxon>
    </lineage>
</organism>
<sequence>MPYDWPSNEDLEKADSGRCAHIAETFSGKSVDIDTKRNYLDSTGKVQTQHAKINEIPINWIAHQYPGKASSESPFISEFVMLHDDVNTRKMILWSEPSSSGSKKGGAAKKAVLVADDIVALRDIIGVYRYHTYPEIQKILTMQIERIGAAFKYLENGPLKSPSYKPMSTTLESQWNAYMKAKYASIITDIETTMKDLTDDLKKTKVKRGWLELLRRGAGKTTSSLCGQESDEAKMNARIDLLLKEYEAVKGKWKNPMP</sequence>
<evidence type="ECO:0000313" key="2">
    <source>
        <dbReference type="Proteomes" id="UP001521222"/>
    </source>
</evidence>
<comment type="caution">
    <text evidence="1">The sequence shown here is derived from an EMBL/GenBank/DDBJ whole genome shotgun (WGS) entry which is preliminary data.</text>
</comment>
<accession>A0ABR3RS61</accession>
<dbReference type="Proteomes" id="UP001521222">
    <property type="component" value="Unassembled WGS sequence"/>
</dbReference>
<reference evidence="1 2" key="1">
    <citation type="submission" date="2024-02" db="EMBL/GenBank/DDBJ databases">
        <title>De novo assembly and annotation of 12 fungi associated with fruit tree decline syndrome in Ontario, Canada.</title>
        <authorList>
            <person name="Sulman M."/>
            <person name="Ellouze W."/>
            <person name="Ilyukhin E."/>
        </authorList>
    </citation>
    <scope>NUCLEOTIDE SEQUENCE [LARGE SCALE GENOMIC DNA]</scope>
    <source>
        <strain evidence="1 2">M97-236</strain>
    </source>
</reference>
<proteinExistence type="predicted"/>
<evidence type="ECO:0000313" key="1">
    <source>
        <dbReference type="EMBL" id="KAL1607277.1"/>
    </source>
</evidence>
<dbReference type="EMBL" id="JAKIXB020000006">
    <property type="protein sequence ID" value="KAL1607277.1"/>
    <property type="molecule type" value="Genomic_DNA"/>
</dbReference>
<gene>
    <name evidence="1" type="ORF">SLS59_002240</name>
</gene>
<keyword evidence="2" id="KW-1185">Reference proteome</keyword>
<protein>
    <submittedName>
        <fullName evidence="1">Uncharacterized protein</fullName>
    </submittedName>
</protein>
<name>A0ABR3RS61_9PLEO</name>